<sequence length="45" mass="5118">MLADLERPDLAQRFLEAYADGQDAWNFRTAVTLLKLVGADYPNTF</sequence>
<evidence type="ECO:0000313" key="2">
    <source>
        <dbReference type="Proteomes" id="UP000001399"/>
    </source>
</evidence>
<dbReference type="HOGENOM" id="CLU_3204600_0_0_5"/>
<keyword evidence="2" id="KW-1185">Reference proteome</keyword>
<organism evidence="1 2">
    <name type="scientific">Rhodomicrobium vannielii (strain ATCC 17100 / DSM 162 / LMG 4299 / NCIMB 10020 / ATH 3.1.1)</name>
    <dbReference type="NCBI Taxonomy" id="648757"/>
    <lineage>
        <taxon>Bacteria</taxon>
        <taxon>Pseudomonadati</taxon>
        <taxon>Pseudomonadota</taxon>
        <taxon>Alphaproteobacteria</taxon>
        <taxon>Hyphomicrobiales</taxon>
        <taxon>Hyphomicrobiaceae</taxon>
        <taxon>Rhodomicrobium</taxon>
    </lineage>
</organism>
<evidence type="ECO:0000313" key="1">
    <source>
        <dbReference type="EMBL" id="ADP69719.1"/>
    </source>
</evidence>
<dbReference type="KEGG" id="rva:Rvan_0437"/>
<dbReference type="EMBL" id="CP002292">
    <property type="protein sequence ID" value="ADP69719.1"/>
    <property type="molecule type" value="Genomic_DNA"/>
</dbReference>
<reference evidence="2" key="1">
    <citation type="journal article" date="2011" name="J. Bacteriol.">
        <title>Genome sequences of eight morphologically diverse alphaproteobacteria.</title>
        <authorList>
            <consortium name="US DOE Joint Genome Institute"/>
            <person name="Brown P.J."/>
            <person name="Kysela D.T."/>
            <person name="Buechlein A."/>
            <person name="Hemmerich C."/>
            <person name="Brun Y.V."/>
        </authorList>
    </citation>
    <scope>NUCLEOTIDE SEQUENCE [LARGE SCALE GENOMIC DNA]</scope>
    <source>
        <strain evidence="2">ATCC 17100 / ATH 3.1.1 / DSM 162 / LMG 4299</strain>
    </source>
</reference>
<proteinExistence type="predicted"/>
<dbReference type="Proteomes" id="UP000001399">
    <property type="component" value="Chromosome"/>
</dbReference>
<gene>
    <name evidence="1" type="ordered locus">Rvan_0437</name>
</gene>
<dbReference type="AlphaFoldDB" id="E3I894"/>
<accession>E3I894</accession>
<protein>
    <submittedName>
        <fullName evidence="1">Uncharacterized protein</fullName>
    </submittedName>
</protein>
<name>E3I894_RHOVT</name>